<evidence type="ECO:0000259" key="9">
    <source>
        <dbReference type="PROSITE" id="PS51733"/>
    </source>
</evidence>
<comment type="similarity">
    <text evidence="2">Belongs to the LipB family.</text>
</comment>
<dbReference type="NCBIfam" id="TIGR00214">
    <property type="entry name" value="lipB"/>
    <property type="match status" value="1"/>
</dbReference>
<dbReference type="PANTHER" id="PTHR10993:SF7">
    <property type="entry name" value="LIPOYLTRANSFERASE 2, MITOCHONDRIAL-RELATED"/>
    <property type="match status" value="1"/>
</dbReference>
<evidence type="ECO:0000256" key="2">
    <source>
        <dbReference type="ARBA" id="ARBA00007907"/>
    </source>
</evidence>
<dbReference type="Gene3D" id="3.30.930.10">
    <property type="entry name" value="Bira Bifunctional Protein, Domain 2"/>
    <property type="match status" value="1"/>
</dbReference>
<dbReference type="Proteomes" id="UP001162156">
    <property type="component" value="Unassembled WGS sequence"/>
</dbReference>
<evidence type="ECO:0000256" key="5">
    <source>
        <dbReference type="ARBA" id="ARBA00023315"/>
    </source>
</evidence>
<keyword evidence="4" id="KW-0808">Transferase</keyword>
<dbReference type="PANTHER" id="PTHR10993">
    <property type="entry name" value="OCTANOYLTRANSFERASE"/>
    <property type="match status" value="1"/>
</dbReference>
<dbReference type="EMBL" id="JANEYF010003318">
    <property type="protein sequence ID" value="KAJ8937454.1"/>
    <property type="molecule type" value="Genomic_DNA"/>
</dbReference>
<evidence type="ECO:0000256" key="4">
    <source>
        <dbReference type="ARBA" id="ARBA00022679"/>
    </source>
</evidence>
<dbReference type="GO" id="GO:0009249">
    <property type="term" value="P:protein lipoylation"/>
    <property type="evidence" value="ECO:0007669"/>
    <property type="project" value="InterPro"/>
</dbReference>
<comment type="pathway">
    <text evidence="1">Protein modification; protein lipoylation via endogenous pathway; protein N(6)-(lipoyl)lysine from octanoyl-[acyl-carrier-protein]: step 1/2.</text>
</comment>
<comment type="caution">
    <text evidence="10">The sequence shown here is derived from an EMBL/GenBank/DDBJ whole genome shotgun (WGS) entry which is preliminary data.</text>
</comment>
<dbReference type="PROSITE" id="PS01313">
    <property type="entry name" value="LIPB"/>
    <property type="match status" value="1"/>
</dbReference>
<organism evidence="10 11">
    <name type="scientific">Rhamnusium bicolor</name>
    <dbReference type="NCBI Taxonomy" id="1586634"/>
    <lineage>
        <taxon>Eukaryota</taxon>
        <taxon>Metazoa</taxon>
        <taxon>Ecdysozoa</taxon>
        <taxon>Arthropoda</taxon>
        <taxon>Hexapoda</taxon>
        <taxon>Insecta</taxon>
        <taxon>Pterygota</taxon>
        <taxon>Neoptera</taxon>
        <taxon>Endopterygota</taxon>
        <taxon>Coleoptera</taxon>
        <taxon>Polyphaga</taxon>
        <taxon>Cucujiformia</taxon>
        <taxon>Chrysomeloidea</taxon>
        <taxon>Cerambycidae</taxon>
        <taxon>Lepturinae</taxon>
        <taxon>Rhagiini</taxon>
        <taxon>Rhamnusium</taxon>
    </lineage>
</organism>
<accession>A0AAV8XG64</accession>
<dbReference type="InterPro" id="IPR020605">
    <property type="entry name" value="Octanoyltransferase_CS"/>
</dbReference>
<dbReference type="PROSITE" id="PS51733">
    <property type="entry name" value="BPL_LPL_CATALYTIC"/>
    <property type="match status" value="1"/>
</dbReference>
<evidence type="ECO:0000256" key="7">
    <source>
        <dbReference type="ARBA" id="ARBA00033331"/>
    </source>
</evidence>
<evidence type="ECO:0000256" key="1">
    <source>
        <dbReference type="ARBA" id="ARBA00004821"/>
    </source>
</evidence>
<sequence>MDRLVKVWQVGKISYSNGLKLQRCLANLHSKDSQVNNTLLCIEHPPVYTTGIRTKLYSEIEENTLKSKGAEFFRTDRGGLITFHGPGQLVVYPILNLKHFKPSIKWYVCHIEKTIIELCKKFDLEAETSPHTGVWIKNNKIYPGLITSYHVALRGKGVTSLSKELDRVVTIEEVLPKFLDSFSDVFNCNYVDFPKDEADDIFKIVK</sequence>
<evidence type="ECO:0000256" key="8">
    <source>
        <dbReference type="PIRSR" id="PIRSR016262-3"/>
    </source>
</evidence>
<dbReference type="EC" id="2.3.1.181" evidence="3"/>
<reference evidence="10" key="1">
    <citation type="journal article" date="2023" name="Insect Mol. Biol.">
        <title>Genome sequencing provides insights into the evolution of gene families encoding plant cell wall-degrading enzymes in longhorned beetles.</title>
        <authorList>
            <person name="Shin N.R."/>
            <person name="Okamura Y."/>
            <person name="Kirsch R."/>
            <person name="Pauchet Y."/>
        </authorList>
    </citation>
    <scope>NUCLEOTIDE SEQUENCE</scope>
    <source>
        <strain evidence="10">RBIC_L_NR</strain>
    </source>
</reference>
<name>A0AAV8XG64_9CUCU</name>
<evidence type="ECO:0000313" key="10">
    <source>
        <dbReference type="EMBL" id="KAJ8937454.1"/>
    </source>
</evidence>
<dbReference type="Pfam" id="PF21948">
    <property type="entry name" value="LplA-B_cat"/>
    <property type="match status" value="1"/>
</dbReference>
<dbReference type="GO" id="GO:0005739">
    <property type="term" value="C:mitochondrion"/>
    <property type="evidence" value="ECO:0007669"/>
    <property type="project" value="UniProtKB-SubCell"/>
</dbReference>
<dbReference type="InterPro" id="IPR000544">
    <property type="entry name" value="Octanoyltransferase"/>
</dbReference>
<proteinExistence type="inferred from homology"/>
<protein>
    <recommendedName>
        <fullName evidence="3">lipoyl(octanoyl) transferase</fullName>
        <ecNumber evidence="3">2.3.1.181</ecNumber>
    </recommendedName>
    <alternativeName>
        <fullName evidence="6">Lipoate-protein ligase B</fullName>
    </alternativeName>
    <alternativeName>
        <fullName evidence="7">Lipoyl/octanoyl transferase</fullName>
    </alternativeName>
</protein>
<evidence type="ECO:0000256" key="3">
    <source>
        <dbReference type="ARBA" id="ARBA00012334"/>
    </source>
</evidence>
<dbReference type="GO" id="GO:0033819">
    <property type="term" value="F:lipoyl(octanoyl) transferase activity"/>
    <property type="evidence" value="ECO:0007669"/>
    <property type="project" value="UniProtKB-EC"/>
</dbReference>
<keyword evidence="5" id="KW-0012">Acyltransferase</keyword>
<evidence type="ECO:0000256" key="6">
    <source>
        <dbReference type="ARBA" id="ARBA00030797"/>
    </source>
</evidence>
<keyword evidence="11" id="KW-1185">Reference proteome</keyword>
<dbReference type="AlphaFoldDB" id="A0AAV8XG64"/>
<gene>
    <name evidence="10" type="ORF">NQ314_011843</name>
</gene>
<dbReference type="InterPro" id="IPR004143">
    <property type="entry name" value="BPL_LPL_catalytic"/>
</dbReference>
<feature type="domain" description="BPL/LPL catalytic" evidence="9">
    <location>
        <begin position="33"/>
        <end position="206"/>
    </location>
</feature>
<evidence type="ECO:0000313" key="11">
    <source>
        <dbReference type="Proteomes" id="UP001162156"/>
    </source>
</evidence>
<feature type="site" description="Lowers pKa of active site Cys" evidence="8">
    <location>
        <position position="140"/>
    </location>
</feature>
<dbReference type="InterPro" id="IPR045864">
    <property type="entry name" value="aa-tRNA-synth_II/BPL/LPL"/>
</dbReference>
<dbReference type="SUPFAM" id="SSF55681">
    <property type="entry name" value="Class II aaRS and biotin synthetases"/>
    <property type="match status" value="1"/>
</dbReference>